<dbReference type="OMA" id="CIFELNV"/>
<proteinExistence type="predicted"/>
<dbReference type="Ensembl" id="ENSAOCT00000006067.2">
    <property type="protein sequence ID" value="ENSAOCP00000023186.2"/>
    <property type="gene ID" value="ENSAOCG00000029724.1"/>
</dbReference>
<keyword evidence="3" id="KW-1185">Reference proteome</keyword>
<dbReference type="AlphaFoldDB" id="A0A3Q1CW88"/>
<reference evidence="2" key="2">
    <citation type="submission" date="2025-08" db="UniProtKB">
        <authorList>
            <consortium name="Ensembl"/>
        </authorList>
    </citation>
    <scope>IDENTIFICATION</scope>
</reference>
<reference evidence="2 3" key="1">
    <citation type="submission" date="2022-01" db="EMBL/GenBank/DDBJ databases">
        <title>A chromosome-scale genome assembly of the false clownfish, Amphiprion ocellaris.</title>
        <authorList>
            <person name="Ryu T."/>
        </authorList>
    </citation>
    <scope>NUCLEOTIDE SEQUENCE [LARGE SCALE GENOMIC DNA]</scope>
</reference>
<sequence>MARTKETTWKSTGGKPPRKQLAIKAGPRTATGGVKKPHLAAVCGKSLNIVYKSDFLNPLMRSVGQEIPIFHWIGVTFDPCCASKG</sequence>
<accession>A0A3Q1CW88</accession>
<evidence type="ECO:0000256" key="1">
    <source>
        <dbReference type="SAM" id="MobiDB-lite"/>
    </source>
</evidence>
<name>A0A3Q1CW88_AMPOC</name>
<dbReference type="GO" id="GO:0030527">
    <property type="term" value="F:structural constituent of chromatin"/>
    <property type="evidence" value="ECO:0007669"/>
    <property type="project" value="InterPro"/>
</dbReference>
<dbReference type="STRING" id="80972.ENSAOCP00000023186"/>
<dbReference type="GO" id="GO:0000786">
    <property type="term" value="C:nucleosome"/>
    <property type="evidence" value="ECO:0007669"/>
    <property type="project" value="InterPro"/>
</dbReference>
<feature type="region of interest" description="Disordered" evidence="1">
    <location>
        <begin position="1"/>
        <end position="20"/>
    </location>
</feature>
<reference evidence="2" key="3">
    <citation type="submission" date="2025-09" db="UniProtKB">
        <authorList>
            <consortium name="Ensembl"/>
        </authorList>
    </citation>
    <scope>IDENTIFICATION</scope>
</reference>
<protein>
    <recommendedName>
        <fullName evidence="4">Histone H2A C-terminal domain-containing protein</fullName>
    </recommendedName>
</protein>
<dbReference type="Proteomes" id="UP001501940">
    <property type="component" value="Chromosome 4"/>
</dbReference>
<evidence type="ECO:0008006" key="4">
    <source>
        <dbReference type="Google" id="ProtNLM"/>
    </source>
</evidence>
<evidence type="ECO:0000313" key="2">
    <source>
        <dbReference type="Ensembl" id="ENSAOCP00000023186.2"/>
    </source>
</evidence>
<dbReference type="GO" id="GO:0003677">
    <property type="term" value="F:DNA binding"/>
    <property type="evidence" value="ECO:0007669"/>
    <property type="project" value="InterPro"/>
</dbReference>
<evidence type="ECO:0000313" key="3">
    <source>
        <dbReference type="Proteomes" id="UP001501940"/>
    </source>
</evidence>
<organism evidence="2 3">
    <name type="scientific">Amphiprion ocellaris</name>
    <name type="common">Clown anemonefish</name>
    <dbReference type="NCBI Taxonomy" id="80972"/>
    <lineage>
        <taxon>Eukaryota</taxon>
        <taxon>Metazoa</taxon>
        <taxon>Chordata</taxon>
        <taxon>Craniata</taxon>
        <taxon>Vertebrata</taxon>
        <taxon>Euteleostomi</taxon>
        <taxon>Actinopterygii</taxon>
        <taxon>Neopterygii</taxon>
        <taxon>Teleostei</taxon>
        <taxon>Neoteleostei</taxon>
        <taxon>Acanthomorphata</taxon>
        <taxon>Ovalentaria</taxon>
        <taxon>Pomacentridae</taxon>
        <taxon>Amphiprion</taxon>
    </lineage>
</organism>
<dbReference type="PRINTS" id="PR00622">
    <property type="entry name" value="HISTONEH3"/>
</dbReference>
<dbReference type="InterPro" id="IPR000164">
    <property type="entry name" value="Histone_H3/CENP-A"/>
</dbReference>